<dbReference type="Proteomes" id="UP000032180">
    <property type="component" value="Chromosome 11"/>
</dbReference>
<dbReference type="HOGENOM" id="CLU_2053019_0_0_1"/>
<dbReference type="EnsemblPlants" id="LPERR11G16120.1">
    <property type="protein sequence ID" value="LPERR11G16120.1"/>
    <property type="gene ID" value="LPERR11G16120"/>
</dbReference>
<reference evidence="2" key="2">
    <citation type="submission" date="2013-12" db="EMBL/GenBank/DDBJ databases">
        <authorList>
            <person name="Yu Y."/>
            <person name="Lee S."/>
            <person name="de Baynast K."/>
            <person name="Wissotski M."/>
            <person name="Liu L."/>
            <person name="Talag J."/>
            <person name="Goicoechea J."/>
            <person name="Angelova A."/>
            <person name="Jetty R."/>
            <person name="Kudrna D."/>
            <person name="Golser W."/>
            <person name="Rivera L."/>
            <person name="Zhang J."/>
            <person name="Wing R."/>
        </authorList>
    </citation>
    <scope>NUCLEOTIDE SEQUENCE</scope>
</reference>
<evidence type="ECO:0000313" key="2">
    <source>
        <dbReference type="Proteomes" id="UP000032180"/>
    </source>
</evidence>
<reference evidence="1 2" key="1">
    <citation type="submission" date="2012-08" db="EMBL/GenBank/DDBJ databases">
        <title>Oryza genome evolution.</title>
        <authorList>
            <person name="Wing R.A."/>
        </authorList>
    </citation>
    <scope>NUCLEOTIDE SEQUENCE</scope>
</reference>
<reference evidence="1" key="3">
    <citation type="submission" date="2015-04" db="UniProtKB">
        <authorList>
            <consortium name="EnsemblPlants"/>
        </authorList>
    </citation>
    <scope>IDENTIFICATION</scope>
</reference>
<protein>
    <submittedName>
        <fullName evidence="1">Uncharacterized protein</fullName>
    </submittedName>
</protein>
<evidence type="ECO:0000313" key="1">
    <source>
        <dbReference type="EnsemblPlants" id="LPERR11G16120.1"/>
    </source>
</evidence>
<sequence length="120" mass="12725">MRSEGMLVPADGEDSILVPHGKLALSRKLVDKILSLERRELPHAADDPTEAAKGLWEGVVQPEEAGQARGVPACQAMIRKLRHGNGYAVLRVAVIKAGGVFVGDADLADLVDEGFSLASK</sequence>
<dbReference type="Gramene" id="LPERR11G16120.1">
    <property type="protein sequence ID" value="LPERR11G16120.1"/>
    <property type="gene ID" value="LPERR11G16120"/>
</dbReference>
<name>A0A0D9XU62_9ORYZ</name>
<organism evidence="1 2">
    <name type="scientific">Leersia perrieri</name>
    <dbReference type="NCBI Taxonomy" id="77586"/>
    <lineage>
        <taxon>Eukaryota</taxon>
        <taxon>Viridiplantae</taxon>
        <taxon>Streptophyta</taxon>
        <taxon>Embryophyta</taxon>
        <taxon>Tracheophyta</taxon>
        <taxon>Spermatophyta</taxon>
        <taxon>Magnoliopsida</taxon>
        <taxon>Liliopsida</taxon>
        <taxon>Poales</taxon>
        <taxon>Poaceae</taxon>
        <taxon>BOP clade</taxon>
        <taxon>Oryzoideae</taxon>
        <taxon>Oryzeae</taxon>
        <taxon>Oryzinae</taxon>
        <taxon>Leersia</taxon>
    </lineage>
</organism>
<accession>A0A0D9XU62</accession>
<proteinExistence type="predicted"/>
<dbReference type="AlphaFoldDB" id="A0A0D9XU62"/>
<keyword evidence="2" id="KW-1185">Reference proteome</keyword>